<name>A0A6A6E314_9PEZI</name>
<dbReference type="AlphaFoldDB" id="A0A6A6E314"/>
<evidence type="ECO:0008006" key="3">
    <source>
        <dbReference type="Google" id="ProtNLM"/>
    </source>
</evidence>
<dbReference type="InterPro" id="IPR029044">
    <property type="entry name" value="Nucleotide-diphossugar_trans"/>
</dbReference>
<accession>A0A6A6E314</accession>
<dbReference type="SUPFAM" id="SSF53448">
    <property type="entry name" value="Nucleotide-diphospho-sugar transferases"/>
    <property type="match status" value="1"/>
</dbReference>
<sequence length="379" mass="43534">MDNISPKFLIPFELQDAVRFSPCTDTRSDTDILSSLNRHLPVSSERNIWTYWHSGVLSMPEWQQRNVCDWVRKCGPSWTVRVLDDVPNSPNHALKYIPQDQVPACFRDRTMDGPYVGQHSADSIRGACLYAHGGVYFDRICWEKLEDLESPFRVCASLVNGNMIANYFIAAKCDRFIKRWHEVFCGLWEEKTNYKGVSQHPLLKNLGLHWTNNELWSDKFNFDLKVDAQTLFEYTTQMDRFNGAEYWQTHVLLFDTMAETVGAEETIGWGGGGPKLFELLSLKLEADSNSVTYKEAYNMVWRILTRSSMQKIAGSKMLKTLNLDTLWSMPENKGKDREPGTFAELLRYGAVNFAQTRESPVYVGAPPPLKPAKKRHLEP</sequence>
<evidence type="ECO:0000313" key="2">
    <source>
        <dbReference type="Proteomes" id="UP000800200"/>
    </source>
</evidence>
<organism evidence="1 2">
    <name type="scientific">Zopfia rhizophila CBS 207.26</name>
    <dbReference type="NCBI Taxonomy" id="1314779"/>
    <lineage>
        <taxon>Eukaryota</taxon>
        <taxon>Fungi</taxon>
        <taxon>Dikarya</taxon>
        <taxon>Ascomycota</taxon>
        <taxon>Pezizomycotina</taxon>
        <taxon>Dothideomycetes</taxon>
        <taxon>Dothideomycetes incertae sedis</taxon>
        <taxon>Zopfiaceae</taxon>
        <taxon>Zopfia</taxon>
    </lineage>
</organism>
<gene>
    <name evidence="1" type="ORF">K469DRAFT_738638</name>
</gene>
<dbReference type="Gene3D" id="3.90.550.20">
    <property type="match status" value="1"/>
</dbReference>
<dbReference type="Proteomes" id="UP000800200">
    <property type="component" value="Unassembled WGS sequence"/>
</dbReference>
<protein>
    <recommendedName>
        <fullName evidence="3">Capsule polysaccharide biosynthesis protein</fullName>
    </recommendedName>
</protein>
<dbReference type="OrthoDB" id="409543at2759"/>
<reference evidence="1" key="1">
    <citation type="journal article" date="2020" name="Stud. Mycol.">
        <title>101 Dothideomycetes genomes: a test case for predicting lifestyles and emergence of pathogens.</title>
        <authorList>
            <person name="Haridas S."/>
            <person name="Albert R."/>
            <person name="Binder M."/>
            <person name="Bloem J."/>
            <person name="Labutti K."/>
            <person name="Salamov A."/>
            <person name="Andreopoulos B."/>
            <person name="Baker S."/>
            <person name="Barry K."/>
            <person name="Bills G."/>
            <person name="Bluhm B."/>
            <person name="Cannon C."/>
            <person name="Castanera R."/>
            <person name="Culley D."/>
            <person name="Daum C."/>
            <person name="Ezra D."/>
            <person name="Gonzalez J."/>
            <person name="Henrissat B."/>
            <person name="Kuo A."/>
            <person name="Liang C."/>
            <person name="Lipzen A."/>
            <person name="Lutzoni F."/>
            <person name="Magnuson J."/>
            <person name="Mondo S."/>
            <person name="Nolan M."/>
            <person name="Ohm R."/>
            <person name="Pangilinan J."/>
            <person name="Park H.-J."/>
            <person name="Ramirez L."/>
            <person name="Alfaro M."/>
            <person name="Sun H."/>
            <person name="Tritt A."/>
            <person name="Yoshinaga Y."/>
            <person name="Zwiers L.-H."/>
            <person name="Turgeon B."/>
            <person name="Goodwin S."/>
            <person name="Spatafora J."/>
            <person name="Crous P."/>
            <person name="Grigoriev I."/>
        </authorList>
    </citation>
    <scope>NUCLEOTIDE SEQUENCE</scope>
    <source>
        <strain evidence="1">CBS 207.26</strain>
    </source>
</reference>
<proteinExistence type="predicted"/>
<evidence type="ECO:0000313" key="1">
    <source>
        <dbReference type="EMBL" id="KAF2186337.1"/>
    </source>
</evidence>
<keyword evidence="2" id="KW-1185">Reference proteome</keyword>
<dbReference type="EMBL" id="ML994630">
    <property type="protein sequence ID" value="KAF2186337.1"/>
    <property type="molecule type" value="Genomic_DNA"/>
</dbReference>